<dbReference type="Pfam" id="PF13152">
    <property type="entry name" value="DUF3967"/>
    <property type="match status" value="1"/>
</dbReference>
<comment type="caution">
    <text evidence="2">The sequence shown here is derived from an EMBL/GenBank/DDBJ whole genome shotgun (WGS) entry which is preliminary data.</text>
</comment>
<gene>
    <name evidence="2" type="ORF">COI69_13170</name>
</gene>
<proteinExistence type="predicted"/>
<evidence type="ECO:0000259" key="1">
    <source>
        <dbReference type="Pfam" id="PF13152"/>
    </source>
</evidence>
<evidence type="ECO:0000313" key="2">
    <source>
        <dbReference type="EMBL" id="PHG82218.1"/>
    </source>
</evidence>
<dbReference type="InterPro" id="IPR025052">
    <property type="entry name" value="DUF3967"/>
</dbReference>
<accession>A0A9X7E6T1</accession>
<reference evidence="2 3" key="1">
    <citation type="submission" date="2017-09" db="EMBL/GenBank/DDBJ databases">
        <title>Large-scale bioinformatics analysis of Bacillus genomes uncovers conserved roles of natural products in bacterial physiology.</title>
        <authorList>
            <consortium name="Agbiome Team Llc"/>
            <person name="Bleich R.M."/>
            <person name="Grubbs K.J."/>
            <person name="Santa Maria K.C."/>
            <person name="Allen S.E."/>
            <person name="Farag S."/>
            <person name="Shank E.A."/>
            <person name="Bowers A."/>
        </authorList>
    </citation>
    <scope>NUCLEOTIDE SEQUENCE [LARGE SCALE GENOMIC DNA]</scope>
    <source>
        <strain evidence="2 3">AFS029792</strain>
    </source>
</reference>
<dbReference type="EMBL" id="NUUR01000035">
    <property type="protein sequence ID" value="PHG82218.1"/>
    <property type="molecule type" value="Genomic_DNA"/>
</dbReference>
<feature type="domain" description="DUF3967" evidence="1">
    <location>
        <begin position="15"/>
        <end position="36"/>
    </location>
</feature>
<protein>
    <submittedName>
        <fullName evidence="2">DUF3967 domain-containing protein</fullName>
    </submittedName>
</protein>
<dbReference type="RefSeq" id="WP_016084254.1">
    <property type="nucleotide sequence ID" value="NZ_NUQH01000005.1"/>
</dbReference>
<organism evidence="2 3">
    <name type="scientific">Bacillus cereus</name>
    <dbReference type="NCBI Taxonomy" id="1396"/>
    <lineage>
        <taxon>Bacteria</taxon>
        <taxon>Bacillati</taxon>
        <taxon>Bacillota</taxon>
        <taxon>Bacilli</taxon>
        <taxon>Bacillales</taxon>
        <taxon>Bacillaceae</taxon>
        <taxon>Bacillus</taxon>
        <taxon>Bacillus cereus group</taxon>
    </lineage>
</organism>
<evidence type="ECO:0000313" key="3">
    <source>
        <dbReference type="Proteomes" id="UP000225135"/>
    </source>
</evidence>
<name>A0A9X7E6T1_BACCE</name>
<dbReference type="AlphaFoldDB" id="A0A9X7E6T1"/>
<sequence length="52" mass="6140">MKEAVQSAEERLGERLNSHDELLMKAIREQQETKKLYNTRTVTQVVNLIRLK</sequence>
<dbReference type="Proteomes" id="UP000225135">
    <property type="component" value="Unassembled WGS sequence"/>
</dbReference>